<dbReference type="PANTHER" id="PTHR12121:SF34">
    <property type="entry name" value="PROTEIN ANGEL"/>
    <property type="match status" value="1"/>
</dbReference>
<dbReference type="AlphaFoldDB" id="A0AA39HTH3"/>
<dbReference type="EMBL" id="JAUCMV010000003">
    <property type="protein sequence ID" value="KAK0410623.1"/>
    <property type="molecule type" value="Genomic_DNA"/>
</dbReference>
<name>A0AA39HTH3_9BILA</name>
<keyword evidence="4" id="KW-1185">Reference proteome</keyword>
<organism evidence="3 4">
    <name type="scientific">Steinernema hermaphroditum</name>
    <dbReference type="NCBI Taxonomy" id="289476"/>
    <lineage>
        <taxon>Eukaryota</taxon>
        <taxon>Metazoa</taxon>
        <taxon>Ecdysozoa</taxon>
        <taxon>Nematoda</taxon>
        <taxon>Chromadorea</taxon>
        <taxon>Rhabditida</taxon>
        <taxon>Tylenchina</taxon>
        <taxon>Panagrolaimomorpha</taxon>
        <taxon>Strongyloidoidea</taxon>
        <taxon>Steinernematidae</taxon>
        <taxon>Steinernema</taxon>
    </lineage>
</organism>
<accession>A0AA39HTH3</accession>
<feature type="domain" description="Endonuclease/exonuclease/phosphatase" evidence="2">
    <location>
        <begin position="325"/>
        <end position="670"/>
    </location>
</feature>
<evidence type="ECO:0000313" key="4">
    <source>
        <dbReference type="Proteomes" id="UP001175271"/>
    </source>
</evidence>
<sequence length="680" mass="77596">MARFRRPEENLRHTHKPRRGRPMRKQPRRPRSSPLVVDKVARDVVNDIATKFQTNIGPSQVLDFHSPDSEPIFHAITTPASDSRLGHNVVLTPQPKLAITKLNQRVTRDRTTSFVQIDDETPSTSTAVDSTNRVIDISESDCDSEIEIVHVELRNPQAAIFPEIICLSSGELEERREGDESIIIVEETTGNTAVAAGSSEKQSGVSTNFAVIKSVEVPPRFEDREVDSMKVPKFPPLVVDVTSIFTCGAFGNYAVRYRRSCAHPSVKFSMREMTSFRNSAQSTQEPAVFIDSLTYHSQLLYGVPLRVWTEIQRTEEVHSKVRVCSYNVLCQPTMQRTWHLYKHASNFAYALEWEFRWTLMEKELRTLHADVFCLQEVYYEHYTTHFLPAMEKLGYIGHYERKAGGDVDVVDGSAIFYRRELFDEVCYRRVQMYAKDDTVLDKPNIGQVIRLRHKKTKRDLCVANTHLIYNTRSGHRKFAQLALLLAHLQEVCDFKDPQQDPSSDQPEYIVCGDMNMEPFCDIYRFVLEKKLDLKQCKQREMSGQGEIGGTTGVPMYPPKAVRLKDNCTLAAPNENIVYANGLWTHGLNFASSYFHLKTDDQHDCSTLHSKSVLNPDFIFYSVKETYVHDNDTIQIQESGLRLLRRLELPDASEAAVTLGPWPNPHTPSDHVPLVVDFALV</sequence>
<dbReference type="PANTHER" id="PTHR12121">
    <property type="entry name" value="CARBON CATABOLITE REPRESSOR PROTEIN 4"/>
    <property type="match status" value="1"/>
</dbReference>
<protein>
    <recommendedName>
        <fullName evidence="2">Endonuclease/exonuclease/phosphatase domain-containing protein</fullName>
    </recommendedName>
</protein>
<feature type="compositionally biased region" description="Basic residues" evidence="1">
    <location>
        <begin position="13"/>
        <end position="31"/>
    </location>
</feature>
<dbReference type="InterPro" id="IPR050410">
    <property type="entry name" value="CCR4/nocturin_mRNA_transcr"/>
</dbReference>
<dbReference type="Gene3D" id="3.60.10.10">
    <property type="entry name" value="Endonuclease/exonuclease/phosphatase"/>
    <property type="match status" value="1"/>
</dbReference>
<evidence type="ECO:0000259" key="2">
    <source>
        <dbReference type="Pfam" id="PF03372"/>
    </source>
</evidence>
<proteinExistence type="predicted"/>
<evidence type="ECO:0000256" key="1">
    <source>
        <dbReference type="SAM" id="MobiDB-lite"/>
    </source>
</evidence>
<dbReference type="Pfam" id="PF03372">
    <property type="entry name" value="Exo_endo_phos"/>
    <property type="match status" value="1"/>
</dbReference>
<dbReference type="GO" id="GO:0000175">
    <property type="term" value="F:3'-5'-RNA exonuclease activity"/>
    <property type="evidence" value="ECO:0007669"/>
    <property type="project" value="TreeGrafter"/>
</dbReference>
<feature type="compositionally biased region" description="Basic and acidic residues" evidence="1">
    <location>
        <begin position="1"/>
        <end position="12"/>
    </location>
</feature>
<evidence type="ECO:0000313" key="3">
    <source>
        <dbReference type="EMBL" id="KAK0410623.1"/>
    </source>
</evidence>
<dbReference type="InterPro" id="IPR036691">
    <property type="entry name" value="Endo/exonu/phosph_ase_sf"/>
</dbReference>
<dbReference type="Proteomes" id="UP001175271">
    <property type="component" value="Unassembled WGS sequence"/>
</dbReference>
<gene>
    <name evidence="3" type="ORF">QR680_005239</name>
</gene>
<feature type="region of interest" description="Disordered" evidence="1">
    <location>
        <begin position="1"/>
        <end position="34"/>
    </location>
</feature>
<dbReference type="SUPFAM" id="SSF56219">
    <property type="entry name" value="DNase I-like"/>
    <property type="match status" value="1"/>
</dbReference>
<dbReference type="InterPro" id="IPR005135">
    <property type="entry name" value="Endo/exonuclease/phosphatase"/>
</dbReference>
<reference evidence="3" key="1">
    <citation type="submission" date="2023-06" db="EMBL/GenBank/DDBJ databases">
        <title>Genomic analysis of the entomopathogenic nematode Steinernema hermaphroditum.</title>
        <authorList>
            <person name="Schwarz E.M."/>
            <person name="Heppert J.K."/>
            <person name="Baniya A."/>
            <person name="Schwartz H.T."/>
            <person name="Tan C.-H."/>
            <person name="Antoshechkin I."/>
            <person name="Sternberg P.W."/>
            <person name="Goodrich-Blair H."/>
            <person name="Dillman A.R."/>
        </authorList>
    </citation>
    <scope>NUCLEOTIDE SEQUENCE</scope>
    <source>
        <strain evidence="3">PS9179</strain>
        <tissue evidence="3">Whole animal</tissue>
    </source>
</reference>
<comment type="caution">
    <text evidence="3">The sequence shown here is derived from an EMBL/GenBank/DDBJ whole genome shotgun (WGS) entry which is preliminary data.</text>
</comment>